<dbReference type="Proteomes" id="UP000265540">
    <property type="component" value="Unassembled WGS sequence"/>
</dbReference>
<proteinExistence type="predicted"/>
<dbReference type="EMBL" id="QZJF01000007">
    <property type="protein sequence ID" value="RJR27742.1"/>
    <property type="molecule type" value="Genomic_DNA"/>
</dbReference>
<evidence type="ECO:0000313" key="2">
    <source>
        <dbReference type="Proteomes" id="UP000265540"/>
    </source>
</evidence>
<gene>
    <name evidence="1" type="ORF">C4561_01420</name>
</gene>
<dbReference type="AlphaFoldDB" id="A0A3A4ZFB4"/>
<comment type="caution">
    <text evidence="1">The sequence shown here is derived from an EMBL/GenBank/DDBJ whole genome shotgun (WGS) entry which is preliminary data.</text>
</comment>
<sequence>MTYADNDGEMGSKTISPGGADMKEKYIYPEVSYDGKKRSTAKVWLRIPGNHKGKWYYGLSRDDDGRIVLSEIYSGGRFMVLKDAKKTRRVIKDLYQACQAWLKNDDAKNANKTVKGVKL</sequence>
<evidence type="ECO:0000313" key="1">
    <source>
        <dbReference type="EMBL" id="RJR27742.1"/>
    </source>
</evidence>
<reference evidence="1 2" key="1">
    <citation type="journal article" date="2017" name="ISME J.">
        <title>Energy and carbon metabolisms in a deep terrestrial subsurface fluid microbial community.</title>
        <authorList>
            <person name="Momper L."/>
            <person name="Jungbluth S.P."/>
            <person name="Lee M.D."/>
            <person name="Amend J.P."/>
        </authorList>
    </citation>
    <scope>NUCLEOTIDE SEQUENCE [LARGE SCALE GENOMIC DNA]</scope>
    <source>
        <strain evidence="1">SURF_46</strain>
    </source>
</reference>
<name>A0A3A4ZFB4_UNCKA</name>
<protein>
    <submittedName>
        <fullName evidence="1">Uncharacterized protein</fullName>
    </submittedName>
</protein>
<organism evidence="1 2">
    <name type="scientific">candidate division WWE3 bacterium</name>
    <dbReference type="NCBI Taxonomy" id="2053526"/>
    <lineage>
        <taxon>Bacteria</taxon>
        <taxon>Katanobacteria</taxon>
    </lineage>
</organism>
<accession>A0A3A4ZFB4</accession>